<dbReference type="PROSITE" id="PS00300">
    <property type="entry name" value="SRP54"/>
    <property type="match status" value="1"/>
</dbReference>
<evidence type="ECO:0000256" key="1">
    <source>
        <dbReference type="ARBA" id="ARBA00004496"/>
    </source>
</evidence>
<sequence length="445" mass="49109">MFELVSESFKSAINKLRFVDDEKALKNALDTLKKALLKADVHHKVVKDLLLLIEEDVKKNGIGQKQFLEAIKTNLENILNGDGKNQGFVFATKPPTVVLMVGLQGGGKTTSTVKLANYLKLRNKKVLIAACDLQRLAAVEQLKQLCEANELDLFYIENEKDPIKVAQQALEKAKNSMADVLLVDTAGRLAIDEALMNELKAVKDTLNPDEIFYVADAMSGQDGVKTASSFNELLQITGVILSKFDADTKGGVALGITKQIGIPLRFVGVGEKIADLEIFIPERIVNRIMGEGDLATLAEKTATIIDEKEAKKLNQKIKKGEFNFNDFLTQMESVKKLGSMKSIIGMIPGLSNVASSVKDLDLDNSKEIIHIKAMISSMTPKERENPDLLNNARKRRIAEGAGLSQVEVNRFLKQFANAAKLAKRFSGKKGMDSLMQMMNQARRQF</sequence>
<evidence type="ECO:0000256" key="8">
    <source>
        <dbReference type="ARBA" id="ARBA00023135"/>
    </source>
</evidence>
<feature type="domain" description="SRP54-type proteins GTP-binding" evidence="12">
    <location>
        <begin position="263"/>
        <end position="276"/>
    </location>
</feature>
<accession>A0A6C7ULG6</accession>
<dbReference type="SMART" id="SM00382">
    <property type="entry name" value="AAA"/>
    <property type="match status" value="1"/>
</dbReference>
<dbReference type="InterPro" id="IPR027417">
    <property type="entry name" value="P-loop_NTPase"/>
</dbReference>
<keyword evidence="8" id="KW-0733">Signal recognition particle</keyword>
<dbReference type="PANTHER" id="PTHR11564">
    <property type="entry name" value="SIGNAL RECOGNITION PARTICLE 54K PROTEIN SRP54"/>
    <property type="match status" value="1"/>
</dbReference>
<keyword evidence="4" id="KW-0547">Nucleotide-binding</keyword>
<dbReference type="InterPro" id="IPR013822">
    <property type="entry name" value="Signal_recog_particl_SRP54_hlx"/>
</dbReference>
<dbReference type="Gene3D" id="1.20.120.140">
    <property type="entry name" value="Signal recognition particle SRP54, nucleotide-binding domain"/>
    <property type="match status" value="1"/>
</dbReference>
<dbReference type="GO" id="GO:0005525">
    <property type="term" value="F:GTP binding"/>
    <property type="evidence" value="ECO:0007669"/>
    <property type="project" value="UniProtKB-KW"/>
</dbReference>
<keyword evidence="5" id="KW-0378">Hydrolase</keyword>
<dbReference type="SUPFAM" id="SSF47364">
    <property type="entry name" value="Domain of the SRP/SRP receptor G-proteins"/>
    <property type="match status" value="1"/>
</dbReference>
<comment type="subcellular location">
    <subcellularLocation>
        <location evidence="1">Cytoplasm</location>
    </subcellularLocation>
</comment>
<dbReference type="Pfam" id="PF02881">
    <property type="entry name" value="SRP54_N"/>
    <property type="match status" value="1"/>
</dbReference>
<dbReference type="EC" id="3.6.5.4" evidence="10"/>
<dbReference type="GO" id="GO:0003924">
    <property type="term" value="F:GTPase activity"/>
    <property type="evidence" value="ECO:0007669"/>
    <property type="project" value="InterPro"/>
</dbReference>
<keyword evidence="6" id="KW-0694">RNA-binding</keyword>
<dbReference type="GO" id="GO:0048500">
    <property type="term" value="C:signal recognition particle"/>
    <property type="evidence" value="ECO:0007669"/>
    <property type="project" value="InterPro"/>
</dbReference>
<dbReference type="PANTHER" id="PTHR11564:SF5">
    <property type="entry name" value="SIGNAL RECOGNITION PARTICLE SUBUNIT SRP54"/>
    <property type="match status" value="1"/>
</dbReference>
<dbReference type="AlphaFoldDB" id="A0A6C7ULG6"/>
<dbReference type="SUPFAM" id="SSF47446">
    <property type="entry name" value="Signal peptide-binding domain"/>
    <property type="match status" value="1"/>
</dbReference>
<protein>
    <recommendedName>
        <fullName evidence="10">signal-recognition-particle GTPase</fullName>
        <ecNumber evidence="10">3.6.5.4</ecNumber>
    </recommendedName>
</protein>
<dbReference type="InterPro" id="IPR022941">
    <property type="entry name" value="SRP54"/>
</dbReference>
<dbReference type="SMART" id="SM00963">
    <property type="entry name" value="SRP54_N"/>
    <property type="match status" value="1"/>
</dbReference>
<dbReference type="InterPro" id="IPR003593">
    <property type="entry name" value="AAA+_ATPase"/>
</dbReference>
<evidence type="ECO:0000256" key="9">
    <source>
        <dbReference type="ARBA" id="ARBA00023274"/>
    </source>
</evidence>
<evidence type="ECO:0000256" key="7">
    <source>
        <dbReference type="ARBA" id="ARBA00023134"/>
    </source>
</evidence>
<dbReference type="GO" id="GO:0008312">
    <property type="term" value="F:7S RNA binding"/>
    <property type="evidence" value="ECO:0007669"/>
    <property type="project" value="InterPro"/>
</dbReference>
<dbReference type="Pfam" id="PF02978">
    <property type="entry name" value="SRP_SPB"/>
    <property type="match status" value="1"/>
</dbReference>
<dbReference type="SMART" id="SM00962">
    <property type="entry name" value="SRP54"/>
    <property type="match status" value="1"/>
</dbReference>
<dbReference type="Gene3D" id="3.40.50.300">
    <property type="entry name" value="P-loop containing nucleotide triphosphate hydrolases"/>
    <property type="match status" value="1"/>
</dbReference>
<evidence type="ECO:0000259" key="12">
    <source>
        <dbReference type="PROSITE" id="PS00300"/>
    </source>
</evidence>
<evidence type="ECO:0000313" key="13">
    <source>
        <dbReference type="EMBL" id="ECV1059910.1"/>
    </source>
</evidence>
<evidence type="ECO:0000256" key="4">
    <source>
        <dbReference type="ARBA" id="ARBA00022741"/>
    </source>
</evidence>
<dbReference type="GO" id="GO:0006614">
    <property type="term" value="P:SRP-dependent cotranslational protein targeting to membrane"/>
    <property type="evidence" value="ECO:0007669"/>
    <property type="project" value="InterPro"/>
</dbReference>
<evidence type="ECO:0000256" key="11">
    <source>
        <dbReference type="ARBA" id="ARBA00048027"/>
    </source>
</evidence>
<keyword evidence="7" id="KW-0342">GTP-binding</keyword>
<organism evidence="13">
    <name type="scientific">Campylobacter jejuni</name>
    <dbReference type="NCBI Taxonomy" id="197"/>
    <lineage>
        <taxon>Bacteria</taxon>
        <taxon>Pseudomonadati</taxon>
        <taxon>Campylobacterota</taxon>
        <taxon>Epsilonproteobacteria</taxon>
        <taxon>Campylobacterales</taxon>
        <taxon>Campylobacteraceae</taxon>
        <taxon>Campylobacter</taxon>
    </lineage>
</organism>
<reference evidence="13" key="1">
    <citation type="submission" date="2019-09" db="EMBL/GenBank/DDBJ databases">
        <authorList>
            <consortium name="GenomeTrakr network: Whole genome sequencing for foodborne pathogen traceback"/>
        </authorList>
    </citation>
    <scope>NUCLEOTIDE SEQUENCE</scope>
    <source>
        <strain evidence="13">TTU_586</strain>
    </source>
</reference>
<comment type="caution">
    <text evidence="13">The sequence shown here is derived from an EMBL/GenBank/DDBJ whole genome shotgun (WGS) entry which is preliminary data.</text>
</comment>
<keyword evidence="3" id="KW-0963">Cytoplasm</keyword>
<dbReference type="InterPro" id="IPR036891">
    <property type="entry name" value="Signal_recog_part_SRP54_M_sf"/>
</dbReference>
<dbReference type="Pfam" id="PF00448">
    <property type="entry name" value="SRP54"/>
    <property type="match status" value="1"/>
</dbReference>
<comment type="similarity">
    <text evidence="2">Belongs to the GTP-binding SRP family. SRP54 subfamily.</text>
</comment>
<dbReference type="InterPro" id="IPR000897">
    <property type="entry name" value="SRP54_GTPase_dom"/>
</dbReference>
<keyword evidence="9" id="KW-0687">Ribonucleoprotein</keyword>
<dbReference type="EMBL" id="AAKSZQ010000015">
    <property type="protein sequence ID" value="ECV1059910.1"/>
    <property type="molecule type" value="Genomic_DNA"/>
</dbReference>
<evidence type="ECO:0000256" key="2">
    <source>
        <dbReference type="ARBA" id="ARBA00005450"/>
    </source>
</evidence>
<dbReference type="InterPro" id="IPR004125">
    <property type="entry name" value="Signal_recog_particle_SRP54_M"/>
</dbReference>
<evidence type="ECO:0000256" key="3">
    <source>
        <dbReference type="ARBA" id="ARBA00022490"/>
    </source>
</evidence>
<dbReference type="InterPro" id="IPR004780">
    <property type="entry name" value="SRP"/>
</dbReference>
<dbReference type="Gene3D" id="1.10.260.30">
    <property type="entry name" value="Signal recognition particle, SRP54 subunit, M-domain"/>
    <property type="match status" value="1"/>
</dbReference>
<dbReference type="NCBIfam" id="TIGR00959">
    <property type="entry name" value="ffh"/>
    <property type="match status" value="1"/>
</dbReference>
<evidence type="ECO:0000256" key="5">
    <source>
        <dbReference type="ARBA" id="ARBA00022801"/>
    </source>
</evidence>
<comment type="catalytic activity">
    <reaction evidence="11">
        <text>GTP + H2O = GDP + phosphate + H(+)</text>
        <dbReference type="Rhea" id="RHEA:19669"/>
        <dbReference type="ChEBI" id="CHEBI:15377"/>
        <dbReference type="ChEBI" id="CHEBI:15378"/>
        <dbReference type="ChEBI" id="CHEBI:37565"/>
        <dbReference type="ChEBI" id="CHEBI:43474"/>
        <dbReference type="ChEBI" id="CHEBI:58189"/>
        <dbReference type="EC" id="3.6.5.4"/>
    </reaction>
</comment>
<evidence type="ECO:0000256" key="6">
    <source>
        <dbReference type="ARBA" id="ARBA00022884"/>
    </source>
</evidence>
<gene>
    <name evidence="13" type="ORF">F2N15_06840</name>
</gene>
<dbReference type="InterPro" id="IPR042101">
    <property type="entry name" value="SRP54_N_sf"/>
</dbReference>
<proteinExistence type="inferred from homology"/>
<name>A0A6C7ULG6_CAMJU</name>
<evidence type="ECO:0000256" key="10">
    <source>
        <dbReference type="ARBA" id="ARBA00035672"/>
    </source>
</evidence>
<dbReference type="SUPFAM" id="SSF52540">
    <property type="entry name" value="P-loop containing nucleoside triphosphate hydrolases"/>
    <property type="match status" value="1"/>
</dbReference>
<dbReference type="InterPro" id="IPR036225">
    <property type="entry name" value="SRP/SRP_N"/>
</dbReference>